<dbReference type="SUPFAM" id="SSF52540">
    <property type="entry name" value="P-loop containing nucleoside triphosphate hydrolases"/>
    <property type="match status" value="1"/>
</dbReference>
<protein>
    <recommendedName>
        <fullName evidence="3">RNA helicase</fullName>
        <ecNumber evidence="3">3.6.4.13</ecNumber>
    </recommendedName>
</protein>
<reference evidence="16 17" key="1">
    <citation type="journal article" date="2013" name="Curr. Biol.">
        <title>Shared signatures of parasitism and phylogenomics unite Cryptomycota and microsporidia.</title>
        <authorList>
            <person name="James T.Y."/>
            <person name="Pelin A."/>
            <person name="Bonen L."/>
            <person name="Ahrendt S."/>
            <person name="Sain D."/>
            <person name="Corradi N."/>
            <person name="Stajich J.E."/>
        </authorList>
    </citation>
    <scope>NUCLEOTIDE SEQUENCE [LARGE SCALE GENOMIC DNA]</scope>
    <source>
        <strain evidence="16 17">CSF55</strain>
    </source>
</reference>
<evidence type="ECO:0000256" key="10">
    <source>
        <dbReference type="PROSITE-ProRule" id="PRU00552"/>
    </source>
</evidence>
<evidence type="ECO:0000256" key="1">
    <source>
        <dbReference type="ARBA" id="ARBA00003706"/>
    </source>
</evidence>
<dbReference type="PROSITE" id="PS51195">
    <property type="entry name" value="Q_MOTIF"/>
    <property type="match status" value="1"/>
</dbReference>
<keyword evidence="8" id="KW-0694">RNA-binding</keyword>
<evidence type="ECO:0000256" key="9">
    <source>
        <dbReference type="ARBA" id="ARBA00047984"/>
    </source>
</evidence>
<name>A0A075AXV8_ROZAC</name>
<accession>A0A075AXV8</accession>
<evidence type="ECO:0000313" key="17">
    <source>
        <dbReference type="Proteomes" id="UP000030755"/>
    </source>
</evidence>
<dbReference type="InterPro" id="IPR000629">
    <property type="entry name" value="RNA-helicase_DEAD-box_CS"/>
</dbReference>
<evidence type="ECO:0000256" key="4">
    <source>
        <dbReference type="ARBA" id="ARBA00022741"/>
    </source>
</evidence>
<keyword evidence="4 11" id="KW-0547">Nucleotide-binding</keyword>
<evidence type="ECO:0000256" key="5">
    <source>
        <dbReference type="ARBA" id="ARBA00022801"/>
    </source>
</evidence>
<evidence type="ECO:0000256" key="2">
    <source>
        <dbReference type="ARBA" id="ARBA00010379"/>
    </source>
</evidence>
<dbReference type="GO" id="GO:0003723">
    <property type="term" value="F:RNA binding"/>
    <property type="evidence" value="ECO:0007669"/>
    <property type="project" value="UniProtKB-KW"/>
</dbReference>
<dbReference type="GO" id="GO:0000466">
    <property type="term" value="P:maturation of 5.8S rRNA from tricistronic rRNA transcript (SSU-rRNA, 5.8S rRNA, LSU-rRNA)"/>
    <property type="evidence" value="ECO:0007669"/>
    <property type="project" value="EnsemblFungi"/>
</dbReference>
<dbReference type="PROSITE" id="PS51194">
    <property type="entry name" value="HELICASE_CTER"/>
    <property type="match status" value="1"/>
</dbReference>
<dbReference type="GO" id="GO:0000463">
    <property type="term" value="P:maturation of LSU-rRNA from tricistronic rRNA transcript (SSU-rRNA, 5.8S rRNA, LSU-rRNA)"/>
    <property type="evidence" value="ECO:0007669"/>
    <property type="project" value="EnsemblFungi"/>
</dbReference>
<evidence type="ECO:0000259" key="15">
    <source>
        <dbReference type="PROSITE" id="PS51195"/>
    </source>
</evidence>
<dbReference type="CDD" id="cd18787">
    <property type="entry name" value="SF2_C_DEAD"/>
    <property type="match status" value="1"/>
</dbReference>
<evidence type="ECO:0000256" key="8">
    <source>
        <dbReference type="ARBA" id="ARBA00022884"/>
    </source>
</evidence>
<dbReference type="Pfam" id="PF00271">
    <property type="entry name" value="Helicase_C"/>
    <property type="match status" value="1"/>
</dbReference>
<evidence type="ECO:0000256" key="6">
    <source>
        <dbReference type="ARBA" id="ARBA00022806"/>
    </source>
</evidence>
<dbReference type="OMA" id="KMAFITC"/>
<dbReference type="Proteomes" id="UP000030755">
    <property type="component" value="Unassembled WGS sequence"/>
</dbReference>
<dbReference type="GO" id="GO:0005730">
    <property type="term" value="C:nucleolus"/>
    <property type="evidence" value="ECO:0007669"/>
    <property type="project" value="UniProtKB-SubCell"/>
</dbReference>
<dbReference type="InterPro" id="IPR050079">
    <property type="entry name" value="DEAD_box_RNA_helicase"/>
</dbReference>
<evidence type="ECO:0000256" key="12">
    <source>
        <dbReference type="SAM" id="MobiDB-lite"/>
    </source>
</evidence>
<evidence type="ECO:0000313" key="16">
    <source>
        <dbReference type="EMBL" id="EPZ35115.1"/>
    </source>
</evidence>
<feature type="short sequence motif" description="Q motif" evidence="10">
    <location>
        <begin position="1"/>
        <end position="24"/>
    </location>
</feature>
<evidence type="ECO:0000259" key="13">
    <source>
        <dbReference type="PROSITE" id="PS51192"/>
    </source>
</evidence>
<dbReference type="GO" id="GO:0030687">
    <property type="term" value="C:preribosome, large subunit precursor"/>
    <property type="evidence" value="ECO:0007669"/>
    <property type="project" value="EnsemblFungi"/>
</dbReference>
<evidence type="ECO:0000256" key="7">
    <source>
        <dbReference type="ARBA" id="ARBA00022840"/>
    </source>
</evidence>
<dbReference type="InterPro" id="IPR014014">
    <property type="entry name" value="RNA_helicase_DEAD_Q_motif"/>
</dbReference>
<keyword evidence="6 11" id="KW-0347">Helicase</keyword>
<feature type="compositionally biased region" description="Basic and acidic residues" evidence="12">
    <location>
        <begin position="660"/>
        <end position="690"/>
    </location>
</feature>
<evidence type="ECO:0000259" key="14">
    <source>
        <dbReference type="PROSITE" id="PS51194"/>
    </source>
</evidence>
<dbReference type="InterPro" id="IPR012541">
    <property type="entry name" value="DBP10_C"/>
</dbReference>
<comment type="catalytic activity">
    <reaction evidence="9">
        <text>ATP + H2O = ADP + phosphate + H(+)</text>
        <dbReference type="Rhea" id="RHEA:13065"/>
        <dbReference type="ChEBI" id="CHEBI:15377"/>
        <dbReference type="ChEBI" id="CHEBI:15378"/>
        <dbReference type="ChEBI" id="CHEBI:30616"/>
        <dbReference type="ChEBI" id="CHEBI:43474"/>
        <dbReference type="ChEBI" id="CHEBI:456216"/>
        <dbReference type="EC" id="3.6.4.13"/>
    </reaction>
</comment>
<comment type="function">
    <text evidence="1">ATP-binding RNA helicase involved in the biogenesis of 60S ribosomal subunits and is required for the normal formation of 25S and 5.8S rRNAs.</text>
</comment>
<organism evidence="16 17">
    <name type="scientific">Rozella allomycis (strain CSF55)</name>
    <dbReference type="NCBI Taxonomy" id="988480"/>
    <lineage>
        <taxon>Eukaryota</taxon>
        <taxon>Fungi</taxon>
        <taxon>Fungi incertae sedis</taxon>
        <taxon>Cryptomycota</taxon>
        <taxon>Cryptomycota incertae sedis</taxon>
        <taxon>Rozella</taxon>
    </lineage>
</organism>
<dbReference type="InterPro" id="IPR001650">
    <property type="entry name" value="Helicase_C-like"/>
</dbReference>
<gene>
    <name evidence="16" type="ORF">O9G_003487</name>
</gene>
<dbReference type="GO" id="GO:0003724">
    <property type="term" value="F:RNA helicase activity"/>
    <property type="evidence" value="ECO:0007669"/>
    <property type="project" value="UniProtKB-EC"/>
</dbReference>
<feature type="compositionally biased region" description="Low complexity" evidence="12">
    <location>
        <begin position="648"/>
        <end position="659"/>
    </location>
</feature>
<dbReference type="GO" id="GO:0005829">
    <property type="term" value="C:cytosol"/>
    <property type="evidence" value="ECO:0007669"/>
    <property type="project" value="TreeGrafter"/>
</dbReference>
<dbReference type="PANTHER" id="PTHR47959:SF8">
    <property type="entry name" value="RNA HELICASE"/>
    <property type="match status" value="1"/>
</dbReference>
<feature type="domain" description="Helicase ATP-binding" evidence="13">
    <location>
        <begin position="27"/>
        <end position="199"/>
    </location>
</feature>
<keyword evidence="5 11" id="KW-0378">Hydrolase</keyword>
<dbReference type="InterPro" id="IPR011545">
    <property type="entry name" value="DEAD/DEAH_box_helicase_dom"/>
</dbReference>
<dbReference type="PROSITE" id="PS00039">
    <property type="entry name" value="DEAD_ATP_HELICASE"/>
    <property type="match status" value="1"/>
</dbReference>
<evidence type="ECO:0000256" key="11">
    <source>
        <dbReference type="RuleBase" id="RU000492"/>
    </source>
</evidence>
<dbReference type="CDD" id="cd17959">
    <property type="entry name" value="DEADc_DDX54"/>
    <property type="match status" value="1"/>
</dbReference>
<dbReference type="SMART" id="SM00487">
    <property type="entry name" value="DEXDc"/>
    <property type="match status" value="1"/>
</dbReference>
<dbReference type="Pfam" id="PF08147">
    <property type="entry name" value="DBP10CT"/>
    <property type="match status" value="1"/>
</dbReference>
<dbReference type="GO" id="GO:0042802">
    <property type="term" value="F:identical protein binding"/>
    <property type="evidence" value="ECO:0007669"/>
    <property type="project" value="EnsemblFungi"/>
</dbReference>
<dbReference type="EC" id="3.6.4.13" evidence="3"/>
<dbReference type="EMBL" id="KE560866">
    <property type="protein sequence ID" value="EPZ35115.1"/>
    <property type="molecule type" value="Genomic_DNA"/>
</dbReference>
<dbReference type="InterPro" id="IPR014001">
    <property type="entry name" value="Helicase_ATP-bd"/>
</dbReference>
<dbReference type="AlphaFoldDB" id="A0A075AXV8"/>
<proteinExistence type="inferred from homology"/>
<keyword evidence="7 11" id="KW-0067">ATP-binding</keyword>
<dbReference type="GO" id="GO:1902626">
    <property type="term" value="P:assembly of large subunit precursor of preribosome"/>
    <property type="evidence" value="ECO:0007669"/>
    <property type="project" value="EnsemblFungi"/>
</dbReference>
<dbReference type="PROSITE" id="PS51192">
    <property type="entry name" value="HELICASE_ATP_BIND_1"/>
    <property type="match status" value="1"/>
</dbReference>
<keyword evidence="17" id="KW-1185">Reference proteome</keyword>
<dbReference type="Gene3D" id="3.40.50.300">
    <property type="entry name" value="P-loop containing nucleotide triphosphate hydrolases"/>
    <property type="match status" value="2"/>
</dbReference>
<dbReference type="OrthoDB" id="10261375at2759"/>
<dbReference type="SMART" id="SM01123">
    <property type="entry name" value="DBP10CT"/>
    <property type="match status" value="1"/>
</dbReference>
<feature type="domain" description="Helicase C-terminal" evidence="14">
    <location>
        <begin position="226"/>
        <end position="373"/>
    </location>
</feature>
<dbReference type="SMART" id="SM00490">
    <property type="entry name" value="HELICc"/>
    <property type="match status" value="1"/>
</dbReference>
<comment type="similarity">
    <text evidence="2">Belongs to the DEAD box helicase family. DDX54/DBP10 subfamily.</text>
</comment>
<dbReference type="GO" id="GO:0016887">
    <property type="term" value="F:ATP hydrolysis activity"/>
    <property type="evidence" value="ECO:0007669"/>
    <property type="project" value="RHEA"/>
</dbReference>
<dbReference type="GO" id="GO:0005524">
    <property type="term" value="F:ATP binding"/>
    <property type="evidence" value="ECO:0007669"/>
    <property type="project" value="UniProtKB-KW"/>
</dbReference>
<dbReference type="Pfam" id="PF00270">
    <property type="entry name" value="DEAD"/>
    <property type="match status" value="1"/>
</dbReference>
<dbReference type="InterPro" id="IPR027417">
    <property type="entry name" value="P-loop_NTPase"/>
</dbReference>
<feature type="region of interest" description="Disordered" evidence="12">
    <location>
        <begin position="641"/>
        <end position="701"/>
    </location>
</feature>
<dbReference type="STRING" id="988480.A0A075AXV8"/>
<dbReference type="InterPro" id="IPR033517">
    <property type="entry name" value="DDX54/DBP10_DEAD-box_helicase"/>
</dbReference>
<evidence type="ECO:0000256" key="3">
    <source>
        <dbReference type="ARBA" id="ARBA00012552"/>
    </source>
</evidence>
<feature type="compositionally biased region" description="Basic residues" evidence="12">
    <location>
        <begin position="691"/>
        <end position="701"/>
    </location>
</feature>
<dbReference type="HOGENOM" id="CLU_003041_5_2_1"/>
<feature type="domain" description="DEAD-box RNA helicase Q" evidence="15">
    <location>
        <begin position="1"/>
        <end position="24"/>
    </location>
</feature>
<dbReference type="PANTHER" id="PTHR47959">
    <property type="entry name" value="ATP-DEPENDENT RNA HELICASE RHLE-RELATED"/>
    <property type="match status" value="1"/>
</dbReference>
<sequence length="701" mass="80159">MGLSKEILKAIYKKGYKTPTAIQRKCIPVICDGRDVVGMSRTGSGKSAAFVIPMIDKLKGHSNVMGARGLILSPSRELAIQTIKYCRELSFGTDLRCALLVGGESMDNQFSLLATNPDIIVATPGRLMHLIIEANLDLKSVEYVVFDEADRLFEMGFADQLKEILHKLPKHRQTHLFSATLPKSIVEFAKAGLTDPILVRLDVESKLSEDLELFFLNTKIEFKDAALSFLLTRVIPDHESTIVFAATKHHVEYLYELLLEKNIKSVFVHGSMDQDARTLSVNKFRKGLNKVMIVTDLAARGIDIPALDNVINYDFTHSEKVFVHRVGRVARNGKRGKAYSLLASDEISYLIDLQLFLGKEWIPLFSRPEAGVEFSYSKQIVFGEIPQTLLDIEHETVLRLRKDKAGVQSLYNVQQNAYKLYRKTRTSSSNESHLRTKEILEQGLATHPILEKYLPQAEIERIDFLSSIKNYRPSQTVFETDKKPTDPTNILMKKRRNILSDKIDGHHKKLKIVETQNKESIKSFKDEEFYIPFEPKDKKSESAYSLTNGCFAEEAQKSLFDLGMGDDRDALNMQTKKLTWDKKKKKFIKQTIGSDNKKRIKTDSGMSVPASFKTDAYERWTKKNNVQLPKIGESELKDFSFQRKGRNQRFNNNNSTKTNDNNRKVKSELKSKDKILKERRLKEKRREKNARPSKKGKKPRK</sequence>